<dbReference type="Pfam" id="PF04075">
    <property type="entry name" value="F420H2_quin_red"/>
    <property type="match status" value="1"/>
</dbReference>
<dbReference type="RefSeq" id="WP_344680168.1">
    <property type="nucleotide sequence ID" value="NZ_BAAAUX010000014.1"/>
</dbReference>
<gene>
    <name evidence="3" type="ORF">GCM10010470_28910</name>
</gene>
<sequence>MNPLSKLAQSLGKQEWFASVGKKLVPADLAVQERTGGRVSLLRMVGLPYLVLTATGRRSGRPRSVPLLYAPHGEDFVVVGSNWGQKNHPAWSANLLAHPEAEVQARGRRTSVRARLVTGAERDRLWREVITPTWPAYDSYAARAGDREIRVFVLSRRA</sequence>
<dbReference type="SUPFAM" id="SSF50475">
    <property type="entry name" value="FMN-binding split barrel"/>
    <property type="match status" value="1"/>
</dbReference>
<accession>A0ABN3VDW9</accession>
<comment type="caution">
    <text evidence="3">The sequence shown here is derived from an EMBL/GenBank/DDBJ whole genome shotgun (WGS) entry which is preliminary data.</text>
</comment>
<proteinExistence type="inferred from homology"/>
<protein>
    <submittedName>
        <fullName evidence="3">Nitroreductase family deazaflavin-dependent oxidoreductase</fullName>
    </submittedName>
</protein>
<dbReference type="EMBL" id="BAAAUX010000014">
    <property type="protein sequence ID" value="GAA2792355.1"/>
    <property type="molecule type" value="Genomic_DNA"/>
</dbReference>
<comment type="similarity">
    <text evidence="1">Belongs to the F420H(2)-dependent quinone reductase family.</text>
</comment>
<dbReference type="InterPro" id="IPR004378">
    <property type="entry name" value="F420H2_quin_Rdtase"/>
</dbReference>
<dbReference type="PANTHER" id="PTHR39428:SF1">
    <property type="entry name" value="F420H(2)-DEPENDENT QUINONE REDUCTASE RV1261C"/>
    <property type="match status" value="1"/>
</dbReference>
<dbReference type="Proteomes" id="UP001500979">
    <property type="component" value="Unassembled WGS sequence"/>
</dbReference>
<evidence type="ECO:0000313" key="3">
    <source>
        <dbReference type="EMBL" id="GAA2792355.1"/>
    </source>
</evidence>
<dbReference type="InterPro" id="IPR012349">
    <property type="entry name" value="Split_barrel_FMN-bd"/>
</dbReference>
<reference evidence="3 4" key="1">
    <citation type="journal article" date="2019" name="Int. J. Syst. Evol. Microbiol.">
        <title>The Global Catalogue of Microorganisms (GCM) 10K type strain sequencing project: providing services to taxonomists for standard genome sequencing and annotation.</title>
        <authorList>
            <consortium name="The Broad Institute Genomics Platform"/>
            <consortium name="The Broad Institute Genome Sequencing Center for Infectious Disease"/>
            <person name="Wu L."/>
            <person name="Ma J."/>
        </authorList>
    </citation>
    <scope>NUCLEOTIDE SEQUENCE [LARGE SCALE GENOMIC DNA]</scope>
    <source>
        <strain evidence="3 4">JCM 9383</strain>
    </source>
</reference>
<dbReference type="Gene3D" id="2.30.110.10">
    <property type="entry name" value="Electron Transport, Fmn-binding Protein, Chain A"/>
    <property type="match status" value="1"/>
</dbReference>
<evidence type="ECO:0000313" key="4">
    <source>
        <dbReference type="Proteomes" id="UP001500979"/>
    </source>
</evidence>
<dbReference type="PANTHER" id="PTHR39428">
    <property type="entry name" value="F420H(2)-DEPENDENT QUINONE REDUCTASE RV1261C"/>
    <property type="match status" value="1"/>
</dbReference>
<keyword evidence="4" id="KW-1185">Reference proteome</keyword>
<evidence type="ECO:0000256" key="1">
    <source>
        <dbReference type="ARBA" id="ARBA00008710"/>
    </source>
</evidence>
<comment type="catalytic activity">
    <reaction evidence="2">
        <text>oxidized coenzyme F420-(gamma-L-Glu)(n) + a quinol + H(+) = reduced coenzyme F420-(gamma-L-Glu)(n) + a quinone</text>
        <dbReference type="Rhea" id="RHEA:39663"/>
        <dbReference type="Rhea" id="RHEA-COMP:12939"/>
        <dbReference type="Rhea" id="RHEA-COMP:14378"/>
        <dbReference type="ChEBI" id="CHEBI:15378"/>
        <dbReference type="ChEBI" id="CHEBI:24646"/>
        <dbReference type="ChEBI" id="CHEBI:132124"/>
        <dbReference type="ChEBI" id="CHEBI:133980"/>
        <dbReference type="ChEBI" id="CHEBI:139511"/>
    </reaction>
</comment>
<organism evidence="3 4">
    <name type="scientific">Saccharopolyspora taberi</name>
    <dbReference type="NCBI Taxonomy" id="60895"/>
    <lineage>
        <taxon>Bacteria</taxon>
        <taxon>Bacillati</taxon>
        <taxon>Actinomycetota</taxon>
        <taxon>Actinomycetes</taxon>
        <taxon>Pseudonocardiales</taxon>
        <taxon>Pseudonocardiaceae</taxon>
        <taxon>Saccharopolyspora</taxon>
    </lineage>
</organism>
<dbReference type="NCBIfam" id="TIGR00026">
    <property type="entry name" value="hi_GC_TIGR00026"/>
    <property type="match status" value="1"/>
</dbReference>
<name>A0ABN3VDW9_9PSEU</name>
<evidence type="ECO:0000256" key="2">
    <source>
        <dbReference type="ARBA" id="ARBA00049106"/>
    </source>
</evidence>